<keyword evidence="2" id="KW-1185">Reference proteome</keyword>
<protein>
    <submittedName>
        <fullName evidence="1">Uncharacterized protein</fullName>
    </submittedName>
</protein>
<reference evidence="1" key="1">
    <citation type="submission" date="2020-06" db="EMBL/GenBank/DDBJ databases">
        <title>Draft genome of Bugula neritina, a colonial animal packing powerful symbionts and potential medicines.</title>
        <authorList>
            <person name="Rayko M."/>
        </authorList>
    </citation>
    <scope>NUCLEOTIDE SEQUENCE [LARGE SCALE GENOMIC DNA]</scope>
    <source>
        <strain evidence="1">Kwan_BN1</strain>
    </source>
</reference>
<dbReference type="EMBL" id="VXIV02000849">
    <property type="protein sequence ID" value="KAF6035643.1"/>
    <property type="molecule type" value="Genomic_DNA"/>
</dbReference>
<dbReference type="Proteomes" id="UP000593567">
    <property type="component" value="Unassembled WGS sequence"/>
</dbReference>
<gene>
    <name evidence="1" type="ORF">EB796_006038</name>
</gene>
<organism evidence="1 2">
    <name type="scientific">Bugula neritina</name>
    <name type="common">Brown bryozoan</name>
    <name type="synonym">Sertularia neritina</name>
    <dbReference type="NCBI Taxonomy" id="10212"/>
    <lineage>
        <taxon>Eukaryota</taxon>
        <taxon>Metazoa</taxon>
        <taxon>Spiralia</taxon>
        <taxon>Lophotrochozoa</taxon>
        <taxon>Bryozoa</taxon>
        <taxon>Gymnolaemata</taxon>
        <taxon>Cheilostomatida</taxon>
        <taxon>Flustrina</taxon>
        <taxon>Buguloidea</taxon>
        <taxon>Bugulidae</taxon>
        <taxon>Bugula</taxon>
    </lineage>
</organism>
<dbReference type="AlphaFoldDB" id="A0A7J7KBR3"/>
<sequence>MLFPEELFMVNQCTASAQQVLAGQVYQQSTKEVNTAPCLSLLPHPTHSMVNADPVKVKPKFLLKIYQCLTAHKFFQLLKQKQTVITAISTEVGKSSE</sequence>
<proteinExistence type="predicted"/>
<evidence type="ECO:0000313" key="2">
    <source>
        <dbReference type="Proteomes" id="UP000593567"/>
    </source>
</evidence>
<comment type="caution">
    <text evidence="1">The sequence shown here is derived from an EMBL/GenBank/DDBJ whole genome shotgun (WGS) entry which is preliminary data.</text>
</comment>
<name>A0A7J7KBR3_BUGNE</name>
<evidence type="ECO:0000313" key="1">
    <source>
        <dbReference type="EMBL" id="KAF6035643.1"/>
    </source>
</evidence>
<accession>A0A7J7KBR3</accession>